<evidence type="ECO:0000313" key="4">
    <source>
        <dbReference type="EMBL" id="KAK3386438.1"/>
    </source>
</evidence>
<reference evidence="4" key="1">
    <citation type="journal article" date="2023" name="Mol. Phylogenet. Evol.">
        <title>Genome-scale phylogeny and comparative genomics of the fungal order Sordariales.</title>
        <authorList>
            <person name="Hensen N."/>
            <person name="Bonometti L."/>
            <person name="Westerberg I."/>
            <person name="Brannstrom I.O."/>
            <person name="Guillou S."/>
            <person name="Cros-Aarteil S."/>
            <person name="Calhoun S."/>
            <person name="Haridas S."/>
            <person name="Kuo A."/>
            <person name="Mondo S."/>
            <person name="Pangilinan J."/>
            <person name="Riley R."/>
            <person name="LaButti K."/>
            <person name="Andreopoulos B."/>
            <person name="Lipzen A."/>
            <person name="Chen C."/>
            <person name="Yan M."/>
            <person name="Daum C."/>
            <person name="Ng V."/>
            <person name="Clum A."/>
            <person name="Steindorff A."/>
            <person name="Ohm R.A."/>
            <person name="Martin F."/>
            <person name="Silar P."/>
            <person name="Natvig D.O."/>
            <person name="Lalanne C."/>
            <person name="Gautier V."/>
            <person name="Ament-Velasquez S.L."/>
            <person name="Kruys A."/>
            <person name="Hutchinson M.I."/>
            <person name="Powell A.J."/>
            <person name="Barry K."/>
            <person name="Miller A.N."/>
            <person name="Grigoriev I.V."/>
            <person name="Debuchy R."/>
            <person name="Gladieux P."/>
            <person name="Hiltunen Thoren M."/>
            <person name="Johannesson H."/>
        </authorList>
    </citation>
    <scope>NUCLEOTIDE SEQUENCE</scope>
    <source>
        <strain evidence="4">CBS 232.78</strain>
    </source>
</reference>
<dbReference type="PRINTS" id="PR00081">
    <property type="entry name" value="GDHRDH"/>
</dbReference>
<dbReference type="GO" id="GO:0016491">
    <property type="term" value="F:oxidoreductase activity"/>
    <property type="evidence" value="ECO:0007669"/>
    <property type="project" value="UniProtKB-KW"/>
</dbReference>
<dbReference type="InterPro" id="IPR036291">
    <property type="entry name" value="NAD(P)-bd_dom_sf"/>
</dbReference>
<keyword evidence="3" id="KW-0560">Oxidoreductase</keyword>
<comment type="caution">
    <text evidence="4">The sequence shown here is derived from an EMBL/GenBank/DDBJ whole genome shotgun (WGS) entry which is preliminary data.</text>
</comment>
<keyword evidence="2" id="KW-0521">NADP</keyword>
<dbReference type="AlphaFoldDB" id="A0AAE0U0G9"/>
<dbReference type="Gene3D" id="3.40.50.720">
    <property type="entry name" value="NAD(P)-binding Rossmann-like Domain"/>
    <property type="match status" value="1"/>
</dbReference>
<organism evidence="4 5">
    <name type="scientific">Podospora didyma</name>
    <dbReference type="NCBI Taxonomy" id="330526"/>
    <lineage>
        <taxon>Eukaryota</taxon>
        <taxon>Fungi</taxon>
        <taxon>Dikarya</taxon>
        <taxon>Ascomycota</taxon>
        <taxon>Pezizomycotina</taxon>
        <taxon>Sordariomycetes</taxon>
        <taxon>Sordariomycetidae</taxon>
        <taxon>Sordariales</taxon>
        <taxon>Podosporaceae</taxon>
        <taxon>Podospora</taxon>
    </lineage>
</organism>
<dbReference type="SUPFAM" id="SSF51735">
    <property type="entry name" value="NAD(P)-binding Rossmann-fold domains"/>
    <property type="match status" value="1"/>
</dbReference>
<proteinExistence type="inferred from homology"/>
<dbReference type="PANTHER" id="PTHR24320:SF236">
    <property type="entry name" value="SHORT-CHAIN DEHYDROGENASE-RELATED"/>
    <property type="match status" value="1"/>
</dbReference>
<accession>A0AAE0U0G9</accession>
<dbReference type="InterPro" id="IPR002347">
    <property type="entry name" value="SDR_fam"/>
</dbReference>
<evidence type="ECO:0000256" key="3">
    <source>
        <dbReference type="ARBA" id="ARBA00023002"/>
    </source>
</evidence>
<dbReference type="Proteomes" id="UP001285441">
    <property type="component" value="Unassembled WGS sequence"/>
</dbReference>
<sequence length="327" mass="34996">MSKLSQTFPPAPSFTERNLPDQTGRVFIITGAASGVGLELSKMLFGANATIYLAARSSSKINEAVQTIRQTVPSSTGRLEALVLDLSDLRTIKPAVELFLSKESRLDVLVHNAGVMNPPLGSTGAQGHELQMATHSLGPFLLTSLLSERLVATAAPGRAPFRAGAVRVVWVTSMISLGAPKGGVVWDQAANAPTVGKTAMENYMQSKVGSVFLAHEYARRVGRQSVVSVSVHPGLMKTDLQRHMPAAMGLAMNLLFKGPKFGAYSELFAAVSPEVTLDKNGGFIIPWGRFGPVPCDIASGMKTEHDGGTGLSERFWAWCEQETAKFR</sequence>
<comment type="similarity">
    <text evidence="1">Belongs to the short-chain dehydrogenases/reductases (SDR) family.</text>
</comment>
<keyword evidence="5" id="KW-1185">Reference proteome</keyword>
<dbReference type="PANTHER" id="PTHR24320">
    <property type="entry name" value="RETINOL DEHYDROGENASE"/>
    <property type="match status" value="1"/>
</dbReference>
<gene>
    <name evidence="4" type="ORF">B0H63DRAFT_393386</name>
</gene>
<evidence type="ECO:0000256" key="2">
    <source>
        <dbReference type="ARBA" id="ARBA00022857"/>
    </source>
</evidence>
<name>A0AAE0U0G9_9PEZI</name>
<reference evidence="4" key="2">
    <citation type="submission" date="2023-06" db="EMBL/GenBank/DDBJ databases">
        <authorList>
            <consortium name="Lawrence Berkeley National Laboratory"/>
            <person name="Haridas S."/>
            <person name="Hensen N."/>
            <person name="Bonometti L."/>
            <person name="Westerberg I."/>
            <person name="Brannstrom I.O."/>
            <person name="Guillou S."/>
            <person name="Cros-Aarteil S."/>
            <person name="Calhoun S."/>
            <person name="Kuo A."/>
            <person name="Mondo S."/>
            <person name="Pangilinan J."/>
            <person name="Riley R."/>
            <person name="LaButti K."/>
            <person name="Andreopoulos B."/>
            <person name="Lipzen A."/>
            <person name="Chen C."/>
            <person name="Yanf M."/>
            <person name="Daum C."/>
            <person name="Ng V."/>
            <person name="Clum A."/>
            <person name="Steindorff A."/>
            <person name="Ohm R."/>
            <person name="Martin F."/>
            <person name="Silar P."/>
            <person name="Natvig D."/>
            <person name="Lalanne C."/>
            <person name="Gautier V."/>
            <person name="Ament-velasquez S.L."/>
            <person name="Kruys A."/>
            <person name="Hutchinson M.I."/>
            <person name="Powell A.J."/>
            <person name="Barry K."/>
            <person name="Miller A.N."/>
            <person name="Grigoriev I.V."/>
            <person name="Debuchy R."/>
            <person name="Gladieux P."/>
            <person name="Thoren M.H."/>
            <person name="Johannesson H."/>
        </authorList>
    </citation>
    <scope>NUCLEOTIDE SEQUENCE</scope>
    <source>
        <strain evidence="4">CBS 232.78</strain>
    </source>
</reference>
<protein>
    <submittedName>
        <fullName evidence="4">Uncharacterized protein</fullName>
    </submittedName>
</protein>
<dbReference type="Pfam" id="PF00106">
    <property type="entry name" value="adh_short"/>
    <property type="match status" value="1"/>
</dbReference>
<evidence type="ECO:0000256" key="1">
    <source>
        <dbReference type="ARBA" id="ARBA00006484"/>
    </source>
</evidence>
<evidence type="ECO:0000313" key="5">
    <source>
        <dbReference type="Proteomes" id="UP001285441"/>
    </source>
</evidence>
<dbReference type="EMBL" id="JAULSW010000003">
    <property type="protein sequence ID" value="KAK3386438.1"/>
    <property type="molecule type" value="Genomic_DNA"/>
</dbReference>